<evidence type="ECO:0000313" key="3">
    <source>
        <dbReference type="Proteomes" id="UP000010959"/>
    </source>
</evidence>
<comment type="caution">
    <text evidence="2">The sequence shown here is derived from an EMBL/GenBank/DDBJ whole genome shotgun (WGS) entry which is preliminary data.</text>
</comment>
<protein>
    <recommendedName>
        <fullName evidence="4">Thioredoxin domain-containing protein</fullName>
    </recommendedName>
</protein>
<organism evidence="2 3">
    <name type="scientific">Rhodopirellula baltica SWK14</name>
    <dbReference type="NCBI Taxonomy" id="993516"/>
    <lineage>
        <taxon>Bacteria</taxon>
        <taxon>Pseudomonadati</taxon>
        <taxon>Planctomycetota</taxon>
        <taxon>Planctomycetia</taxon>
        <taxon>Pirellulales</taxon>
        <taxon>Pirellulaceae</taxon>
        <taxon>Rhodopirellula</taxon>
    </lineage>
</organism>
<feature type="coiled-coil region" evidence="1">
    <location>
        <begin position="460"/>
        <end position="499"/>
    </location>
</feature>
<keyword evidence="1" id="KW-0175">Coiled coil</keyword>
<dbReference type="EMBL" id="AMWG01000085">
    <property type="protein sequence ID" value="ELP32882.1"/>
    <property type="molecule type" value="Genomic_DNA"/>
</dbReference>
<dbReference type="Gene3D" id="3.40.30.10">
    <property type="entry name" value="Glutaredoxin"/>
    <property type="match status" value="1"/>
</dbReference>
<name>L7CGY4_RHOBT</name>
<dbReference type="AlphaFoldDB" id="L7CGY4"/>
<dbReference type="SUPFAM" id="SSF48452">
    <property type="entry name" value="TPR-like"/>
    <property type="match status" value="1"/>
</dbReference>
<dbReference type="InterPro" id="IPR011990">
    <property type="entry name" value="TPR-like_helical_dom_sf"/>
</dbReference>
<dbReference type="Gene3D" id="1.25.40.10">
    <property type="entry name" value="Tetratricopeptide repeat domain"/>
    <property type="match status" value="1"/>
</dbReference>
<dbReference type="Pfam" id="PF13899">
    <property type="entry name" value="Thioredoxin_7"/>
    <property type="match status" value="1"/>
</dbReference>
<evidence type="ECO:0008006" key="4">
    <source>
        <dbReference type="Google" id="ProtNLM"/>
    </source>
</evidence>
<dbReference type="PATRIC" id="fig|993516.3.peg.3383"/>
<dbReference type="SUPFAM" id="SSF52833">
    <property type="entry name" value="Thioredoxin-like"/>
    <property type="match status" value="1"/>
</dbReference>
<dbReference type="Proteomes" id="UP000010959">
    <property type="component" value="Unassembled WGS sequence"/>
</dbReference>
<gene>
    <name evidence="2" type="ORF">RBSWK_03174</name>
</gene>
<evidence type="ECO:0000313" key="2">
    <source>
        <dbReference type="EMBL" id="ELP32882.1"/>
    </source>
</evidence>
<reference evidence="2 3" key="1">
    <citation type="journal article" date="2013" name="Mar. Genomics">
        <title>Expression of sulfatases in Rhodopirellula baltica and the diversity of sulfatases in the genus Rhodopirellula.</title>
        <authorList>
            <person name="Wegner C.E."/>
            <person name="Richter-Heitmann T."/>
            <person name="Klindworth A."/>
            <person name="Klockow C."/>
            <person name="Richter M."/>
            <person name="Achstetter T."/>
            <person name="Glockner F.O."/>
            <person name="Harder J."/>
        </authorList>
    </citation>
    <scope>NUCLEOTIDE SEQUENCE [LARGE SCALE GENOMIC DNA]</scope>
    <source>
        <strain evidence="2 3">SWK14</strain>
    </source>
</reference>
<accession>L7CGY4</accession>
<evidence type="ECO:0000256" key="1">
    <source>
        <dbReference type="SAM" id="Coils"/>
    </source>
</evidence>
<dbReference type="InterPro" id="IPR036249">
    <property type="entry name" value="Thioredoxin-like_sf"/>
</dbReference>
<sequence>MADCPPEKSTGLRPQFPCYRGVPMNLSQVLPLAVASFLMGGSVFADGPSWNREFTSAKAEAKSNGRSLFILFTGHGWCHACEIVDREVFRTEQFVESTEGRYIFLELDFNFGDGPEEEEREKELMQLRSHYLASAVPTVVLADTNGRPYGYITGYEAGSGPDAYLELLSSAENAKKRFDELLKSADGASGKVRAKLLDQALETISPMLGEISDRGDDPLLKFYAPVIDEVLASINEADPTAKKYVALKDRRGSWAEGEAVFERLEEFSAAKDWSGAIGYIDRCLPATTSDSIRWRLESAKQTYLEWDDRNEEALSNSRRLLTEDGITDQYRENFLDRESYNLFRLDRVEEAVEHYDQRIADAGEDQEKRLRLLYWKAQMLHGRDPVSVPVEAWQRYLDEVEHGSDKWLTATVLLAREFQRAGSHEKALPLLEEYLKVESNSWVMLDAAASHLALGNHKRCREYIEQTTELNGKLKDSERQSEQNQFEIVSDRIKKLSQKLGD</sequence>
<proteinExistence type="predicted"/>